<protein>
    <recommendedName>
        <fullName evidence="4">MBD domain-containing protein</fullName>
    </recommendedName>
</protein>
<dbReference type="InterPro" id="IPR016177">
    <property type="entry name" value="DNA-bd_dom_sf"/>
</dbReference>
<dbReference type="EMBL" id="CP126219">
    <property type="protein sequence ID" value="WIA20693.1"/>
    <property type="molecule type" value="Genomic_DNA"/>
</dbReference>
<evidence type="ECO:0000259" key="4">
    <source>
        <dbReference type="PROSITE" id="PS50982"/>
    </source>
</evidence>
<dbReference type="Gene3D" id="3.30.890.10">
    <property type="entry name" value="Methyl-cpg-binding Protein 2, Chain A"/>
    <property type="match status" value="1"/>
</dbReference>
<dbReference type="Proteomes" id="UP001244341">
    <property type="component" value="Chromosome 12b"/>
</dbReference>
<sequence length="100" mass="11184">MALPGSHVFFLPAPQQEAGPLAEMDQCRLPSPAGQAQKTTRAMNHLHAYVESCGGKLSDGWDCKLRFRTTTRRNSRLGLTTDNYYYSPCGKTFRSHKQPP</sequence>
<keyword evidence="2" id="KW-0805">Transcription regulation</keyword>
<organism evidence="5 6">
    <name type="scientific">Tetradesmus obliquus</name>
    <name type="common">Green alga</name>
    <name type="synonym">Acutodesmus obliquus</name>
    <dbReference type="NCBI Taxonomy" id="3088"/>
    <lineage>
        <taxon>Eukaryota</taxon>
        <taxon>Viridiplantae</taxon>
        <taxon>Chlorophyta</taxon>
        <taxon>core chlorophytes</taxon>
        <taxon>Chlorophyceae</taxon>
        <taxon>CS clade</taxon>
        <taxon>Sphaeropleales</taxon>
        <taxon>Scenedesmaceae</taxon>
        <taxon>Tetradesmus</taxon>
    </lineage>
</organism>
<evidence type="ECO:0000256" key="1">
    <source>
        <dbReference type="ARBA" id="ARBA00004123"/>
    </source>
</evidence>
<evidence type="ECO:0000313" key="6">
    <source>
        <dbReference type="Proteomes" id="UP001244341"/>
    </source>
</evidence>
<dbReference type="SUPFAM" id="SSF54171">
    <property type="entry name" value="DNA-binding domain"/>
    <property type="match status" value="1"/>
</dbReference>
<evidence type="ECO:0000256" key="3">
    <source>
        <dbReference type="ARBA" id="ARBA00023163"/>
    </source>
</evidence>
<reference evidence="5 6" key="1">
    <citation type="submission" date="2023-05" db="EMBL/GenBank/DDBJ databases">
        <title>A 100% complete, gapless, phased diploid assembly of the Scenedesmus obliquus UTEX 3031 genome.</title>
        <authorList>
            <person name="Biondi T.C."/>
            <person name="Hanschen E.R."/>
            <person name="Kwon T."/>
            <person name="Eng W."/>
            <person name="Kruse C.P.S."/>
            <person name="Koehler S.I."/>
            <person name="Kunde Y."/>
            <person name="Gleasner C.D."/>
            <person name="You Mak K.T."/>
            <person name="Polle J."/>
            <person name="Hovde B.T."/>
            <person name="Starkenburg S.R."/>
        </authorList>
    </citation>
    <scope>NUCLEOTIDE SEQUENCE [LARGE SCALE GENOMIC DNA]</scope>
    <source>
        <strain evidence="5 6">DOE0152z</strain>
    </source>
</reference>
<accession>A0ABY8UJ54</accession>
<feature type="domain" description="MBD" evidence="4">
    <location>
        <begin position="47"/>
        <end position="100"/>
    </location>
</feature>
<dbReference type="PROSITE" id="PS50982">
    <property type="entry name" value="MBD"/>
    <property type="match status" value="1"/>
</dbReference>
<keyword evidence="3" id="KW-0804">Transcription</keyword>
<dbReference type="Pfam" id="PF01429">
    <property type="entry name" value="MBD"/>
    <property type="match status" value="1"/>
</dbReference>
<evidence type="ECO:0000256" key="2">
    <source>
        <dbReference type="ARBA" id="ARBA00023015"/>
    </source>
</evidence>
<keyword evidence="6" id="KW-1185">Reference proteome</keyword>
<dbReference type="InterPro" id="IPR001739">
    <property type="entry name" value="Methyl_CpG_DNA-bd"/>
</dbReference>
<comment type="subcellular location">
    <subcellularLocation>
        <location evidence="1">Nucleus</location>
    </subcellularLocation>
</comment>
<evidence type="ECO:0000313" key="5">
    <source>
        <dbReference type="EMBL" id="WIA20693.1"/>
    </source>
</evidence>
<gene>
    <name evidence="5" type="ORF">OEZ85_005064</name>
</gene>
<name>A0ABY8UJ54_TETOB</name>
<proteinExistence type="predicted"/>